<accession>A0ABY7UV87</accession>
<evidence type="ECO:0000259" key="1">
    <source>
        <dbReference type="Pfam" id="PF01863"/>
    </source>
</evidence>
<feature type="domain" description="YgjP-like metallopeptidase" evidence="1">
    <location>
        <begin position="25"/>
        <end position="219"/>
    </location>
</feature>
<dbReference type="RefSeq" id="WP_273743632.1">
    <property type="nucleotide sequence ID" value="NZ_CP117466.1"/>
</dbReference>
<proteinExistence type="predicted"/>
<dbReference type="GO" id="GO:0008237">
    <property type="term" value="F:metallopeptidase activity"/>
    <property type="evidence" value="ECO:0007669"/>
    <property type="project" value="UniProtKB-KW"/>
</dbReference>
<name>A0ABY7UV87_9RHOB</name>
<dbReference type="PANTHER" id="PTHR30399:SF1">
    <property type="entry name" value="UTP PYROPHOSPHATASE"/>
    <property type="match status" value="1"/>
</dbReference>
<protein>
    <submittedName>
        <fullName evidence="2">SprT family zinc-dependent metalloprotease</fullName>
    </submittedName>
</protein>
<dbReference type="InterPro" id="IPR002725">
    <property type="entry name" value="YgjP-like_metallopeptidase"/>
</dbReference>
<keyword evidence="3" id="KW-1185">Reference proteome</keyword>
<evidence type="ECO:0000313" key="3">
    <source>
        <dbReference type="Proteomes" id="UP001216899"/>
    </source>
</evidence>
<keyword evidence="2" id="KW-0378">Hydrolase</keyword>
<sequence length="231" mass="25652">MASGDQRIIIEEGLAVRLRRSSRARRMTLRVPRDGSGAVLTLPVGVPLAEGQDFARSRRDWLRAAVGRLPLRQAAVPGAALPVEGRALILTPAPVRRAQVQDDRLLIPEGRPAGAVAAAWLKHLAMLRLRVACDRFAEALGRPYAAIALRDTRSRWGSCTHDGRLMFSWRLAMAPPVVLDYVAAHEVAHLAHMDHSTRFWAQVEALMPGHAPHRAWLRAQGGDLMLWRFRD</sequence>
<dbReference type="Pfam" id="PF01863">
    <property type="entry name" value="YgjP-like"/>
    <property type="match status" value="1"/>
</dbReference>
<keyword evidence="2" id="KW-0645">Protease</keyword>
<evidence type="ECO:0000313" key="2">
    <source>
        <dbReference type="EMBL" id="WDA12895.1"/>
    </source>
</evidence>
<organism evidence="2 3">
    <name type="scientific">Paracoccus marcusii</name>
    <dbReference type="NCBI Taxonomy" id="59779"/>
    <lineage>
        <taxon>Bacteria</taxon>
        <taxon>Pseudomonadati</taxon>
        <taxon>Pseudomonadota</taxon>
        <taxon>Alphaproteobacteria</taxon>
        <taxon>Rhodobacterales</taxon>
        <taxon>Paracoccaceae</taxon>
        <taxon>Paracoccus</taxon>
    </lineage>
</organism>
<dbReference type="Gene3D" id="3.30.2010.10">
    <property type="entry name" value="Metalloproteases ('zincins'), catalytic domain"/>
    <property type="match status" value="1"/>
</dbReference>
<reference evidence="2 3" key="1">
    <citation type="submission" date="2023-02" db="EMBL/GenBank/DDBJ databases">
        <title>Whole genome sequenc of Paracoccus marcusii MBLB0836.</title>
        <authorList>
            <person name="Seo M.-J."/>
            <person name="Cho E.-S."/>
            <person name="Hwang C.Y."/>
        </authorList>
    </citation>
    <scope>NUCLEOTIDE SEQUENCE [LARGE SCALE GENOMIC DNA]</scope>
    <source>
        <strain evidence="2 3">MBLB0836</strain>
    </source>
</reference>
<dbReference type="Proteomes" id="UP001216899">
    <property type="component" value="Chromosome"/>
</dbReference>
<gene>
    <name evidence="2" type="ORF">PRL19_01095</name>
</gene>
<keyword evidence="2" id="KW-0482">Metalloprotease</keyword>
<dbReference type="EMBL" id="CP117466">
    <property type="protein sequence ID" value="WDA12895.1"/>
    <property type="molecule type" value="Genomic_DNA"/>
</dbReference>
<dbReference type="PANTHER" id="PTHR30399">
    <property type="entry name" value="UNCHARACTERIZED PROTEIN YGJP"/>
    <property type="match status" value="1"/>
</dbReference>
<dbReference type="InterPro" id="IPR053136">
    <property type="entry name" value="UTP_pyrophosphatase-like"/>
</dbReference>
<dbReference type="CDD" id="cd07344">
    <property type="entry name" value="M48_yhfN_like"/>
    <property type="match status" value="1"/>
</dbReference>